<dbReference type="Gene3D" id="3.30.160.60">
    <property type="entry name" value="Classic Zinc Finger"/>
    <property type="match status" value="2"/>
</dbReference>
<evidence type="ECO:0000256" key="6">
    <source>
        <dbReference type="ARBA" id="ARBA00023015"/>
    </source>
</evidence>
<dbReference type="InterPro" id="IPR042972">
    <property type="entry name" value="INSM1/2"/>
</dbReference>
<dbReference type="InterPro" id="IPR036236">
    <property type="entry name" value="Znf_C2H2_sf"/>
</dbReference>
<evidence type="ECO:0000256" key="3">
    <source>
        <dbReference type="ARBA" id="ARBA00022737"/>
    </source>
</evidence>
<dbReference type="AlphaFoldDB" id="A0A7R8UQZ6"/>
<dbReference type="InterPro" id="IPR013087">
    <property type="entry name" value="Znf_C2H2_type"/>
</dbReference>
<dbReference type="PROSITE" id="PS50157">
    <property type="entry name" value="ZINC_FINGER_C2H2_2"/>
    <property type="match status" value="2"/>
</dbReference>
<protein>
    <recommendedName>
        <fullName evidence="11">C2H2-type domain-containing protein</fullName>
    </recommendedName>
</protein>
<keyword evidence="8" id="KW-0539">Nucleus</keyword>
<sequence length="515" mass="58931">MESISLEAGIPQHYSHRQFGMLSPLDLSLRSSAAPMTPPSTPSPPRKKQKSLEDYSIWRPHTLGYFDNTPFSSWNSNSLLPIDSESNEEAKGDAINAKVTNHNIDIEETIVLTEDDTNNDEEFVDVLSNDDEPPVYQQLTSKETENHNAEEDKEIKSAPLSRNKLVYEDAELHAQAVEGFERLFRKSFEDETVSTSSQEKQTISSNEIQECQKQIMKNRYEKRKMKIRKQLVDEDNSSPVSGTIIRKLREDEELVIRKGDIDPAFNVVEITEEAKSLLASIDNKIGSYLCQLCRTLYDDAFQLAQHRCTRIVHIEYRCSECDKVFNCPANLASHRRWHKPKGDVNTTDGKKSTPEKSSQVCNDISQDDGNQEGIFTCNECGKAFRRHAYLKKHLQSHQMLEELKSNERGKHPPGSILNPHNYQMLHSQRPRHPILPQIAAGHRLYAHNSVRYPPFPLGLDQRRIHSLSEFYFNHCPDRLSAFQYVQNPVAAVHRIPLPGFHEFTSMLPSTHMAVK</sequence>
<keyword evidence="6" id="KW-0805">Transcription regulation</keyword>
<dbReference type="GO" id="GO:0030182">
    <property type="term" value="P:neuron differentiation"/>
    <property type="evidence" value="ECO:0007669"/>
    <property type="project" value="TreeGrafter"/>
</dbReference>
<dbReference type="FunFam" id="3.30.160.60:FF:000100">
    <property type="entry name" value="Zinc finger 45-like"/>
    <property type="match status" value="1"/>
</dbReference>
<dbReference type="GO" id="GO:0008270">
    <property type="term" value="F:zinc ion binding"/>
    <property type="evidence" value="ECO:0007669"/>
    <property type="project" value="UniProtKB-KW"/>
</dbReference>
<dbReference type="EMBL" id="LR899011">
    <property type="protein sequence ID" value="CAD7084443.1"/>
    <property type="molecule type" value="Genomic_DNA"/>
</dbReference>
<feature type="domain" description="C2H2-type" evidence="11">
    <location>
        <begin position="316"/>
        <end position="343"/>
    </location>
</feature>
<feature type="region of interest" description="Disordered" evidence="10">
    <location>
        <begin position="338"/>
        <end position="365"/>
    </location>
</feature>
<dbReference type="GO" id="GO:0001227">
    <property type="term" value="F:DNA-binding transcription repressor activity, RNA polymerase II-specific"/>
    <property type="evidence" value="ECO:0007669"/>
    <property type="project" value="TreeGrafter"/>
</dbReference>
<evidence type="ECO:0000259" key="11">
    <source>
        <dbReference type="PROSITE" id="PS50157"/>
    </source>
</evidence>
<evidence type="ECO:0000256" key="10">
    <source>
        <dbReference type="SAM" id="MobiDB-lite"/>
    </source>
</evidence>
<evidence type="ECO:0000313" key="12">
    <source>
        <dbReference type="EMBL" id="CAD7084443.1"/>
    </source>
</evidence>
<dbReference type="GO" id="GO:0017053">
    <property type="term" value="C:transcription repressor complex"/>
    <property type="evidence" value="ECO:0007669"/>
    <property type="project" value="TreeGrafter"/>
</dbReference>
<evidence type="ECO:0000256" key="9">
    <source>
        <dbReference type="PROSITE-ProRule" id="PRU00042"/>
    </source>
</evidence>
<feature type="compositionally biased region" description="Polar residues" evidence="10">
    <location>
        <begin position="355"/>
        <end position="364"/>
    </location>
</feature>
<name>A0A7R8UQZ6_HERIL</name>
<organism evidence="12 13">
    <name type="scientific">Hermetia illucens</name>
    <name type="common">Black soldier fly</name>
    <dbReference type="NCBI Taxonomy" id="343691"/>
    <lineage>
        <taxon>Eukaryota</taxon>
        <taxon>Metazoa</taxon>
        <taxon>Ecdysozoa</taxon>
        <taxon>Arthropoda</taxon>
        <taxon>Hexapoda</taxon>
        <taxon>Insecta</taxon>
        <taxon>Pterygota</taxon>
        <taxon>Neoptera</taxon>
        <taxon>Endopterygota</taxon>
        <taxon>Diptera</taxon>
        <taxon>Brachycera</taxon>
        <taxon>Stratiomyomorpha</taxon>
        <taxon>Stratiomyidae</taxon>
        <taxon>Hermetiinae</taxon>
        <taxon>Hermetia</taxon>
    </lineage>
</organism>
<dbReference type="SUPFAM" id="SSF57667">
    <property type="entry name" value="beta-beta-alpha zinc fingers"/>
    <property type="match status" value="2"/>
</dbReference>
<dbReference type="PROSITE" id="PS00028">
    <property type="entry name" value="ZINC_FINGER_C2H2_1"/>
    <property type="match status" value="2"/>
</dbReference>
<feature type="domain" description="C2H2-type" evidence="11">
    <location>
        <begin position="375"/>
        <end position="402"/>
    </location>
</feature>
<feature type="region of interest" description="Disordered" evidence="10">
    <location>
        <begin position="30"/>
        <end position="51"/>
    </location>
</feature>
<keyword evidence="2" id="KW-0479">Metal-binding</keyword>
<dbReference type="PANTHER" id="PTHR15065">
    <property type="entry name" value="INSULINOMA-ASSOCIATED 1"/>
    <property type="match status" value="1"/>
</dbReference>
<reference evidence="12 13" key="1">
    <citation type="submission" date="2020-11" db="EMBL/GenBank/DDBJ databases">
        <authorList>
            <person name="Wallbank WR R."/>
            <person name="Pardo Diaz C."/>
            <person name="Kozak K."/>
            <person name="Martin S."/>
            <person name="Jiggins C."/>
            <person name="Moest M."/>
            <person name="Warren A I."/>
            <person name="Generalovic N T."/>
            <person name="Byers J.R.P. K."/>
            <person name="Montejo-Kovacevich G."/>
            <person name="Yen C E."/>
        </authorList>
    </citation>
    <scope>NUCLEOTIDE SEQUENCE [LARGE SCALE GENOMIC DNA]</scope>
</reference>
<dbReference type="PANTHER" id="PTHR15065:SF10">
    <property type="entry name" value="NERVOUS FINGERS 2, ISOFORM B"/>
    <property type="match status" value="1"/>
</dbReference>
<comment type="subcellular location">
    <subcellularLocation>
        <location evidence="1">Nucleus</location>
    </subcellularLocation>
</comment>
<dbReference type="FunFam" id="3.30.160.60:FF:001896">
    <property type="entry name" value="insulinoma-associated protein 1b"/>
    <property type="match status" value="1"/>
</dbReference>
<evidence type="ECO:0000256" key="8">
    <source>
        <dbReference type="ARBA" id="ARBA00023242"/>
    </source>
</evidence>
<evidence type="ECO:0000256" key="1">
    <source>
        <dbReference type="ARBA" id="ARBA00004123"/>
    </source>
</evidence>
<proteinExistence type="predicted"/>
<keyword evidence="3" id="KW-0677">Repeat</keyword>
<evidence type="ECO:0000256" key="7">
    <source>
        <dbReference type="ARBA" id="ARBA00023163"/>
    </source>
</evidence>
<evidence type="ECO:0000256" key="5">
    <source>
        <dbReference type="ARBA" id="ARBA00022833"/>
    </source>
</evidence>
<evidence type="ECO:0000256" key="2">
    <source>
        <dbReference type="ARBA" id="ARBA00022723"/>
    </source>
</evidence>
<keyword evidence="5" id="KW-0862">Zinc</keyword>
<dbReference type="Pfam" id="PF00096">
    <property type="entry name" value="zf-C2H2"/>
    <property type="match status" value="2"/>
</dbReference>
<dbReference type="GO" id="GO:0000978">
    <property type="term" value="F:RNA polymerase II cis-regulatory region sequence-specific DNA binding"/>
    <property type="evidence" value="ECO:0007669"/>
    <property type="project" value="TreeGrafter"/>
</dbReference>
<dbReference type="OrthoDB" id="8953942at2759"/>
<keyword evidence="4 9" id="KW-0863">Zinc-finger</keyword>
<accession>A0A7R8UQZ6</accession>
<gene>
    <name evidence="12" type="ORF">HERILL_LOCUS7336</name>
</gene>
<evidence type="ECO:0000313" key="13">
    <source>
        <dbReference type="Proteomes" id="UP000594454"/>
    </source>
</evidence>
<dbReference type="GO" id="GO:0005634">
    <property type="term" value="C:nucleus"/>
    <property type="evidence" value="ECO:0007669"/>
    <property type="project" value="UniProtKB-SubCell"/>
</dbReference>
<dbReference type="SMART" id="SM00355">
    <property type="entry name" value="ZnF_C2H2"/>
    <property type="match status" value="3"/>
</dbReference>
<keyword evidence="7" id="KW-0804">Transcription</keyword>
<dbReference type="GO" id="GO:0010564">
    <property type="term" value="P:regulation of cell cycle process"/>
    <property type="evidence" value="ECO:0007669"/>
    <property type="project" value="TreeGrafter"/>
</dbReference>
<evidence type="ECO:0000256" key="4">
    <source>
        <dbReference type="ARBA" id="ARBA00022771"/>
    </source>
</evidence>
<dbReference type="FunCoup" id="A0A7R8UQZ6">
    <property type="interactions" value="2"/>
</dbReference>
<dbReference type="Proteomes" id="UP000594454">
    <property type="component" value="Chromosome 3"/>
</dbReference>
<keyword evidence="13" id="KW-1185">Reference proteome</keyword>
<dbReference type="InParanoid" id="A0A7R8UQZ6"/>